<accession>A0A7J8XKW9</accession>
<dbReference type="Pfam" id="PF06101">
    <property type="entry name" value="Vps62"/>
    <property type="match status" value="1"/>
</dbReference>
<dbReference type="EMBL" id="JABFAA010000007">
    <property type="protein sequence ID" value="MBA0687584.1"/>
    <property type="molecule type" value="Genomic_DNA"/>
</dbReference>
<reference evidence="1 2" key="1">
    <citation type="journal article" date="2019" name="Genome Biol. Evol.">
        <title>Insights into the evolution of the New World diploid cottons (Gossypium, subgenus Houzingenia) based on genome sequencing.</title>
        <authorList>
            <person name="Grover C.E."/>
            <person name="Arick M.A. 2nd"/>
            <person name="Thrash A."/>
            <person name="Conover J.L."/>
            <person name="Sanders W.S."/>
            <person name="Peterson D.G."/>
            <person name="Frelichowski J.E."/>
            <person name="Scheffler J.A."/>
            <person name="Scheffler B.E."/>
            <person name="Wendel J.F."/>
        </authorList>
    </citation>
    <scope>NUCLEOTIDE SEQUENCE [LARGE SCALE GENOMIC DNA]</scope>
    <source>
        <strain evidence="1">185</strain>
        <tissue evidence="1">Leaf</tissue>
    </source>
</reference>
<dbReference type="Proteomes" id="UP000593577">
    <property type="component" value="Unassembled WGS sequence"/>
</dbReference>
<dbReference type="InterPro" id="IPR009291">
    <property type="entry name" value="Vps62"/>
</dbReference>
<sequence>MGNCIKLHRKRKKALPIETVFKLPSPLPTWPPGEGFAKGIIDLGGLQVCQISTFTKVWVTYQGGPDDLGAAFFEPSLIPDGFHMLASYGQPNNRLLSGSVLVAKDDTDNQDLLIRPVDYNLIWTSESLGIKQDNNGYIWLPVAPEGYRALGHVVTNTEHKPPIDKIRCVRSDFTDEIENQSWIWGLGKESNANELNCFTIMPMNRGHQQMGVC</sequence>
<gene>
    <name evidence="1" type="ORF">Goari_015108</name>
</gene>
<proteinExistence type="predicted"/>
<keyword evidence="2" id="KW-1185">Reference proteome</keyword>
<evidence type="ECO:0008006" key="3">
    <source>
        <dbReference type="Google" id="ProtNLM"/>
    </source>
</evidence>
<dbReference type="PANTHER" id="PTHR48152:SF3">
    <property type="entry name" value="DUF946 FAMILY PROTEIN (DUF946)"/>
    <property type="match status" value="1"/>
</dbReference>
<evidence type="ECO:0000313" key="1">
    <source>
        <dbReference type="EMBL" id="MBA0687584.1"/>
    </source>
</evidence>
<organism evidence="1 2">
    <name type="scientific">Gossypium aridum</name>
    <name type="common">American cotton</name>
    <name type="synonym">Erioxylum aridum</name>
    <dbReference type="NCBI Taxonomy" id="34290"/>
    <lineage>
        <taxon>Eukaryota</taxon>
        <taxon>Viridiplantae</taxon>
        <taxon>Streptophyta</taxon>
        <taxon>Embryophyta</taxon>
        <taxon>Tracheophyta</taxon>
        <taxon>Spermatophyta</taxon>
        <taxon>Magnoliopsida</taxon>
        <taxon>eudicotyledons</taxon>
        <taxon>Gunneridae</taxon>
        <taxon>Pentapetalae</taxon>
        <taxon>rosids</taxon>
        <taxon>malvids</taxon>
        <taxon>Malvales</taxon>
        <taxon>Malvaceae</taxon>
        <taxon>Malvoideae</taxon>
        <taxon>Gossypium</taxon>
    </lineage>
</organism>
<comment type="caution">
    <text evidence="1">The sequence shown here is derived from an EMBL/GenBank/DDBJ whole genome shotgun (WGS) entry which is preliminary data.</text>
</comment>
<protein>
    <recommendedName>
        <fullName evidence="3">DUF946 domain-containing protein</fullName>
    </recommendedName>
</protein>
<dbReference type="PANTHER" id="PTHR48152">
    <property type="entry name" value="F1C9.34 PROTEIN"/>
    <property type="match status" value="1"/>
</dbReference>
<dbReference type="AlphaFoldDB" id="A0A7J8XKW9"/>
<evidence type="ECO:0000313" key="2">
    <source>
        <dbReference type="Proteomes" id="UP000593577"/>
    </source>
</evidence>
<feature type="non-terminal residue" evidence="1">
    <location>
        <position position="213"/>
    </location>
</feature>
<name>A0A7J8XKW9_GOSAI</name>